<accession>A0A0S4LM63</accession>
<keyword evidence="2" id="KW-1185">Reference proteome</keyword>
<gene>
    <name evidence="1" type="ORF">COMA1_60005</name>
</gene>
<reference evidence="1 2" key="1">
    <citation type="submission" date="2015-10" db="EMBL/GenBank/DDBJ databases">
        <authorList>
            <person name="Gilbert D.G."/>
        </authorList>
    </citation>
    <scope>NUCLEOTIDE SEQUENCE [LARGE SCALE GENOMIC DNA]</scope>
    <source>
        <strain evidence="1">COMA1</strain>
    </source>
</reference>
<protein>
    <submittedName>
        <fullName evidence="1">Uncharacterized protein</fullName>
    </submittedName>
</protein>
<dbReference type="AlphaFoldDB" id="A0A0S4LM63"/>
<name>A0A0S4LM63_9BACT</name>
<organism evidence="1 2">
    <name type="scientific">Candidatus Nitrospira nitrosa</name>
    <dbReference type="NCBI Taxonomy" id="1742972"/>
    <lineage>
        <taxon>Bacteria</taxon>
        <taxon>Pseudomonadati</taxon>
        <taxon>Nitrospirota</taxon>
        <taxon>Nitrospiria</taxon>
        <taxon>Nitrospirales</taxon>
        <taxon>Nitrospiraceae</taxon>
        <taxon>Nitrospira</taxon>
    </lineage>
</organism>
<evidence type="ECO:0000313" key="2">
    <source>
        <dbReference type="Proteomes" id="UP000199032"/>
    </source>
</evidence>
<dbReference type="Proteomes" id="UP000199032">
    <property type="component" value="Unassembled WGS sequence"/>
</dbReference>
<proteinExistence type="predicted"/>
<sequence length="56" mass="6293">MPPLLSVMAQIEEKVVNHILEGLNQNGMDSKQSVKLLEHIGRIIEIGMQMTRGTTY</sequence>
<dbReference type="RefSeq" id="WP_176698155.1">
    <property type="nucleotide sequence ID" value="NZ_CZQA01000012.1"/>
</dbReference>
<evidence type="ECO:0000313" key="1">
    <source>
        <dbReference type="EMBL" id="CUS38657.1"/>
    </source>
</evidence>
<dbReference type="EMBL" id="CZQA01000012">
    <property type="protein sequence ID" value="CUS38657.1"/>
    <property type="molecule type" value="Genomic_DNA"/>
</dbReference>